<protein>
    <recommendedName>
        <fullName evidence="1">Glucuronosyltransferase GumK N-terminal domain-containing protein</fullName>
    </recommendedName>
</protein>
<sequence length="391" mass="43392">MKRAVLITGHFAHQKRKGSMLWVSDHLQQMGWHVTIVTMGYSWLSRLKGDARLGVFKHLPTRGIDVINPTLSSQFELPLIHPFKTRFEIADTLLAWPFRHFTTFWHKRLQSPLRHADLVICESGPPVLLGPSVAALAPDAARIYRVNDDVRLLNAPQMLIRAETDNLQCFTRISTASPLLAKRFRDHENVTLDPMGIPKTAVEQPMANPFDPTFKGRVAVCAGTTQLDVMALQRIAAKQSHWQIHVLGRLKSPPPALPNIIWHGEQNFDVALAHIAHADIGLAPYLDAPGIAYQTTNSNRILLYRHFGLPTLGPDALCHRDIPSIIGYSAPDGPARCEAWIKTPEAIADWSGLARSLSQNDATVPPNEVSTDPAMMAKSRVRTVPAFTSKA</sequence>
<reference evidence="2" key="1">
    <citation type="submission" date="2020-08" db="EMBL/GenBank/DDBJ databases">
        <title>Sulfitobacter aestuariivivens sp. nov., isolated from a tidal flat.</title>
        <authorList>
            <person name="Park S."/>
            <person name="Yoon J.-H."/>
        </authorList>
    </citation>
    <scope>NUCLEOTIDE SEQUENCE</scope>
    <source>
        <strain evidence="2">TSTF-M16</strain>
    </source>
</reference>
<evidence type="ECO:0000259" key="1">
    <source>
        <dbReference type="Pfam" id="PF22059"/>
    </source>
</evidence>
<gene>
    <name evidence="2" type="ORF">H9Q16_15740</name>
</gene>
<dbReference type="EMBL" id="JACTAG010000002">
    <property type="protein sequence ID" value="MBD3665389.1"/>
    <property type="molecule type" value="Genomic_DNA"/>
</dbReference>
<accession>A0A927D5K8</accession>
<dbReference type="Gene3D" id="3.40.50.11010">
    <property type="match status" value="1"/>
</dbReference>
<keyword evidence="3" id="KW-1185">Reference proteome</keyword>
<name>A0A927D5K8_9RHOB</name>
<dbReference type="RefSeq" id="WP_191076368.1">
    <property type="nucleotide sequence ID" value="NZ_JACTAG010000002.1"/>
</dbReference>
<dbReference type="SUPFAM" id="SSF53756">
    <property type="entry name" value="UDP-Glycosyltransferase/glycogen phosphorylase"/>
    <property type="match status" value="1"/>
</dbReference>
<dbReference type="Gene3D" id="3.40.50.2000">
    <property type="entry name" value="Glycogen Phosphorylase B"/>
    <property type="match status" value="1"/>
</dbReference>
<evidence type="ECO:0000313" key="2">
    <source>
        <dbReference type="EMBL" id="MBD3665389.1"/>
    </source>
</evidence>
<proteinExistence type="predicted"/>
<organism evidence="2 3">
    <name type="scientific">Sulfitobacter aestuariivivens</name>
    <dbReference type="NCBI Taxonomy" id="2766981"/>
    <lineage>
        <taxon>Bacteria</taxon>
        <taxon>Pseudomonadati</taxon>
        <taxon>Pseudomonadota</taxon>
        <taxon>Alphaproteobacteria</taxon>
        <taxon>Rhodobacterales</taxon>
        <taxon>Roseobacteraceae</taxon>
        <taxon>Sulfitobacter</taxon>
    </lineage>
</organism>
<feature type="domain" description="Glucuronosyltransferase GumK N-terminal" evidence="1">
    <location>
        <begin position="6"/>
        <end position="174"/>
    </location>
</feature>
<dbReference type="Pfam" id="PF22059">
    <property type="entry name" value="GumK_N"/>
    <property type="match status" value="1"/>
</dbReference>
<evidence type="ECO:0000313" key="3">
    <source>
        <dbReference type="Proteomes" id="UP000635142"/>
    </source>
</evidence>
<dbReference type="AlphaFoldDB" id="A0A927D5K8"/>
<dbReference type="InterPro" id="IPR054299">
    <property type="entry name" value="GumK_N"/>
</dbReference>
<dbReference type="Proteomes" id="UP000635142">
    <property type="component" value="Unassembled WGS sequence"/>
</dbReference>
<comment type="caution">
    <text evidence="2">The sequence shown here is derived from an EMBL/GenBank/DDBJ whole genome shotgun (WGS) entry which is preliminary data.</text>
</comment>